<sequence length="61" mass="6812">MKLYEACGKRVRIVTDDGQIFEGKAYDYTSALDNEPNPASISIGDTELYENEIISIVELPD</sequence>
<dbReference type="EMBL" id="JACOPR010000005">
    <property type="protein sequence ID" value="MBC5731120.1"/>
    <property type="molecule type" value="Genomic_DNA"/>
</dbReference>
<accession>A0ABR7HUD4</accession>
<organism evidence="1 2">
    <name type="scientific">Pseudoflavonifractor hominis</name>
    <dbReference type="NCBI Taxonomy" id="2763059"/>
    <lineage>
        <taxon>Bacteria</taxon>
        <taxon>Bacillati</taxon>
        <taxon>Bacillota</taxon>
        <taxon>Clostridia</taxon>
        <taxon>Eubacteriales</taxon>
        <taxon>Oscillospiraceae</taxon>
        <taxon>Pseudoflavonifractor</taxon>
    </lineage>
</organism>
<protein>
    <recommendedName>
        <fullName evidence="3">LSM domain protein</fullName>
    </recommendedName>
</protein>
<evidence type="ECO:0000313" key="1">
    <source>
        <dbReference type="EMBL" id="MBC5731120.1"/>
    </source>
</evidence>
<evidence type="ECO:0008006" key="3">
    <source>
        <dbReference type="Google" id="ProtNLM"/>
    </source>
</evidence>
<reference evidence="1 2" key="1">
    <citation type="submission" date="2020-08" db="EMBL/GenBank/DDBJ databases">
        <title>Genome public.</title>
        <authorList>
            <person name="Liu C."/>
            <person name="Sun Q."/>
        </authorList>
    </citation>
    <scope>NUCLEOTIDE SEQUENCE [LARGE SCALE GENOMIC DNA]</scope>
    <source>
        <strain evidence="1 2">New-38</strain>
    </source>
</reference>
<dbReference type="RefSeq" id="WP_186963863.1">
    <property type="nucleotide sequence ID" value="NZ_JACOPR010000005.1"/>
</dbReference>
<proteinExistence type="predicted"/>
<dbReference type="Proteomes" id="UP000660021">
    <property type="component" value="Unassembled WGS sequence"/>
</dbReference>
<keyword evidence="2" id="KW-1185">Reference proteome</keyword>
<comment type="caution">
    <text evidence="1">The sequence shown here is derived from an EMBL/GenBank/DDBJ whole genome shotgun (WGS) entry which is preliminary data.</text>
</comment>
<gene>
    <name evidence="1" type="ORF">H8S34_09795</name>
</gene>
<evidence type="ECO:0000313" key="2">
    <source>
        <dbReference type="Proteomes" id="UP000660021"/>
    </source>
</evidence>
<name>A0ABR7HUD4_9FIRM</name>